<protein>
    <submittedName>
        <fullName evidence="4">Uncharacterized protein</fullName>
    </submittedName>
</protein>
<keyword evidence="3" id="KW-0732">Signal</keyword>
<keyword evidence="2" id="KW-1133">Transmembrane helix</keyword>
<organism evidence="4 5">
    <name type="scientific">Streptomyces luteireticuli</name>
    <dbReference type="NCBI Taxonomy" id="173858"/>
    <lineage>
        <taxon>Bacteria</taxon>
        <taxon>Bacillati</taxon>
        <taxon>Actinomycetota</taxon>
        <taxon>Actinomycetes</taxon>
        <taxon>Kitasatosporales</taxon>
        <taxon>Streptomycetaceae</taxon>
        <taxon>Streptomyces</taxon>
    </lineage>
</organism>
<comment type="caution">
    <text evidence="4">The sequence shown here is derived from an EMBL/GenBank/DDBJ whole genome shotgun (WGS) entry which is preliminary data.</text>
</comment>
<feature type="compositionally biased region" description="Basic and acidic residues" evidence="1">
    <location>
        <begin position="117"/>
        <end position="146"/>
    </location>
</feature>
<feature type="transmembrane region" description="Helical" evidence="2">
    <location>
        <begin position="263"/>
        <end position="287"/>
    </location>
</feature>
<feature type="region of interest" description="Disordered" evidence="1">
    <location>
        <begin position="117"/>
        <end position="157"/>
    </location>
</feature>
<feature type="signal peptide" evidence="3">
    <location>
        <begin position="1"/>
        <end position="19"/>
    </location>
</feature>
<keyword evidence="5" id="KW-1185">Reference proteome</keyword>
<evidence type="ECO:0000256" key="3">
    <source>
        <dbReference type="SAM" id="SignalP"/>
    </source>
</evidence>
<name>A0ABP3J0P3_9ACTN</name>
<gene>
    <name evidence="4" type="ORF">GCM10010357_67140</name>
</gene>
<evidence type="ECO:0000256" key="2">
    <source>
        <dbReference type="SAM" id="Phobius"/>
    </source>
</evidence>
<feature type="chain" id="PRO_5046846589" evidence="3">
    <location>
        <begin position="20"/>
        <end position="297"/>
    </location>
</feature>
<proteinExistence type="predicted"/>
<evidence type="ECO:0000313" key="4">
    <source>
        <dbReference type="EMBL" id="GAA0436271.1"/>
    </source>
</evidence>
<accession>A0ABP3J0P3</accession>
<evidence type="ECO:0000256" key="1">
    <source>
        <dbReference type="SAM" id="MobiDB-lite"/>
    </source>
</evidence>
<keyword evidence="2" id="KW-0812">Transmembrane</keyword>
<dbReference type="EMBL" id="BAAABX010000086">
    <property type="protein sequence ID" value="GAA0436271.1"/>
    <property type="molecule type" value="Genomic_DNA"/>
</dbReference>
<dbReference type="Proteomes" id="UP001500879">
    <property type="component" value="Unassembled WGS sequence"/>
</dbReference>
<keyword evidence="2" id="KW-0472">Membrane</keyword>
<dbReference type="RefSeq" id="WP_344032490.1">
    <property type="nucleotide sequence ID" value="NZ_BAAABX010000086.1"/>
</dbReference>
<evidence type="ECO:0000313" key="5">
    <source>
        <dbReference type="Proteomes" id="UP001500879"/>
    </source>
</evidence>
<sequence length="297" mass="31326">MTRLPHAVLLLAVLGTAAAPVDDAPPALPLVPAGVHTVRPGDRLTVTARDGEAGNGDVVLSDAFTARATLRMRAPLLTATVTVACDAAPGDHRVETNLPPARGAAAHPALRTTLRVRDADTEARRECRDRQRDHPTPADPPEERWPARTTWPQSPWDVRTFAPGSRVRLTDNQDEGADDGAVSMVSPAFELPAPARDRGRAVKVATATISCVARPGVYPVYREGPVATGSTKEVWARYRVAEAAAGSTTCRKAAPGGRRERSALPWAVGGGALAVALLGAGGALARVRARRRGRGKR</sequence>
<reference evidence="5" key="1">
    <citation type="journal article" date="2019" name="Int. J. Syst. Evol. Microbiol.">
        <title>The Global Catalogue of Microorganisms (GCM) 10K type strain sequencing project: providing services to taxonomists for standard genome sequencing and annotation.</title>
        <authorList>
            <consortium name="The Broad Institute Genomics Platform"/>
            <consortium name="The Broad Institute Genome Sequencing Center for Infectious Disease"/>
            <person name="Wu L."/>
            <person name="Ma J."/>
        </authorList>
    </citation>
    <scope>NUCLEOTIDE SEQUENCE [LARGE SCALE GENOMIC DNA]</scope>
    <source>
        <strain evidence="5">JCM 4788</strain>
    </source>
</reference>